<comment type="caution">
    <text evidence="2">The sequence shown here is derived from an EMBL/GenBank/DDBJ whole genome shotgun (WGS) entry which is preliminary data.</text>
</comment>
<dbReference type="Proteomes" id="UP000316882">
    <property type="component" value="Unassembled WGS sequence"/>
</dbReference>
<proteinExistence type="predicted"/>
<name>A0A4Y3PRN5_BREPA</name>
<evidence type="ECO:0000259" key="1">
    <source>
        <dbReference type="Pfam" id="PF00462"/>
    </source>
</evidence>
<sequence length="94" mass="10827">MIDYHLRGAFYMAQTVIVYTQTTCGPCQEEKMWLTSQNIAFEDRDIRKNDAFFQEAINLGASMTPVTFIEKEGGEQFVIHGFDKEELKKALDLI</sequence>
<dbReference type="PROSITE" id="PS51354">
    <property type="entry name" value="GLUTAREDOXIN_2"/>
    <property type="match status" value="1"/>
</dbReference>
<dbReference type="EMBL" id="BJMH01000047">
    <property type="protein sequence ID" value="GEB35605.1"/>
    <property type="molecule type" value="Genomic_DNA"/>
</dbReference>
<dbReference type="PROSITE" id="PS00194">
    <property type="entry name" value="THIOREDOXIN_1"/>
    <property type="match status" value="1"/>
</dbReference>
<dbReference type="AlphaFoldDB" id="A0A4Y3PRN5"/>
<dbReference type="Gene3D" id="3.40.30.10">
    <property type="entry name" value="Glutaredoxin"/>
    <property type="match status" value="1"/>
</dbReference>
<keyword evidence="3" id="KW-1185">Reference proteome</keyword>
<dbReference type="STRING" id="54914.AV540_17610"/>
<dbReference type="InterPro" id="IPR002109">
    <property type="entry name" value="Glutaredoxin"/>
</dbReference>
<protein>
    <recommendedName>
        <fullName evidence="1">Glutaredoxin domain-containing protein</fullName>
    </recommendedName>
</protein>
<dbReference type="InterPro" id="IPR036249">
    <property type="entry name" value="Thioredoxin-like_sf"/>
</dbReference>
<accession>A0A4Y3PRN5</accession>
<gene>
    <name evidence="2" type="ORF">BPA01_51850</name>
</gene>
<feature type="domain" description="Glutaredoxin" evidence="1">
    <location>
        <begin position="16"/>
        <end position="72"/>
    </location>
</feature>
<dbReference type="Pfam" id="PF00462">
    <property type="entry name" value="Glutaredoxin"/>
    <property type="match status" value="1"/>
</dbReference>
<reference evidence="2 3" key="1">
    <citation type="submission" date="2019-06" db="EMBL/GenBank/DDBJ databases">
        <title>Whole genome shotgun sequence of Brevibacillus parabrevis NBRC 12334.</title>
        <authorList>
            <person name="Hosoyama A."/>
            <person name="Uohara A."/>
            <person name="Ohji S."/>
            <person name="Ichikawa N."/>
        </authorList>
    </citation>
    <scope>NUCLEOTIDE SEQUENCE [LARGE SCALE GENOMIC DNA]</scope>
    <source>
        <strain evidence="2 3">NBRC 12334</strain>
    </source>
</reference>
<dbReference type="SUPFAM" id="SSF52833">
    <property type="entry name" value="Thioredoxin-like"/>
    <property type="match status" value="1"/>
</dbReference>
<dbReference type="CDD" id="cd02976">
    <property type="entry name" value="NrdH"/>
    <property type="match status" value="1"/>
</dbReference>
<dbReference type="InterPro" id="IPR017937">
    <property type="entry name" value="Thioredoxin_CS"/>
</dbReference>
<evidence type="ECO:0000313" key="2">
    <source>
        <dbReference type="EMBL" id="GEB35605.1"/>
    </source>
</evidence>
<evidence type="ECO:0000313" key="3">
    <source>
        <dbReference type="Proteomes" id="UP000316882"/>
    </source>
</evidence>
<organism evidence="2 3">
    <name type="scientific">Brevibacillus parabrevis</name>
    <dbReference type="NCBI Taxonomy" id="54914"/>
    <lineage>
        <taxon>Bacteria</taxon>
        <taxon>Bacillati</taxon>
        <taxon>Bacillota</taxon>
        <taxon>Bacilli</taxon>
        <taxon>Bacillales</taxon>
        <taxon>Paenibacillaceae</taxon>
        <taxon>Brevibacillus</taxon>
    </lineage>
</organism>